<comment type="caution">
    <text evidence="2">The sequence shown here is derived from an EMBL/GenBank/DDBJ whole genome shotgun (WGS) entry which is preliminary data.</text>
</comment>
<gene>
    <name evidence="2" type="ORF">J1777_01870</name>
</gene>
<evidence type="ECO:0000313" key="3">
    <source>
        <dbReference type="Proteomes" id="UP000664731"/>
    </source>
</evidence>
<evidence type="ECO:0000259" key="1">
    <source>
        <dbReference type="Pfam" id="PF00085"/>
    </source>
</evidence>
<name>A0A939GYE0_9BURK</name>
<sequence>MQATAETTTWYVVCLCAQWCSTCRAYAPDFLAQAGLEQVGPAERYLWVDVEAHDDLLGDWDIETFPTLLIAQGDQPVFMGVLPPQIAVLARLVQSYKNEGAAPVGVNAAVAALWQQLRPRLADAK</sequence>
<dbReference type="RefSeq" id="WP_207574142.1">
    <property type="nucleotide sequence ID" value="NZ_JAFNME010000003.1"/>
</dbReference>
<proteinExistence type="predicted"/>
<feature type="domain" description="Thioredoxin" evidence="1">
    <location>
        <begin position="9"/>
        <end position="76"/>
    </location>
</feature>
<organism evidence="2 3">
    <name type="scientific">Comamonas denitrificans</name>
    <dbReference type="NCBI Taxonomy" id="117506"/>
    <lineage>
        <taxon>Bacteria</taxon>
        <taxon>Pseudomonadati</taxon>
        <taxon>Pseudomonadota</taxon>
        <taxon>Betaproteobacteria</taxon>
        <taxon>Burkholderiales</taxon>
        <taxon>Comamonadaceae</taxon>
        <taxon>Comamonas</taxon>
    </lineage>
</organism>
<dbReference type="EMBL" id="JAFNME010000003">
    <property type="protein sequence ID" value="MBO1248588.1"/>
    <property type="molecule type" value="Genomic_DNA"/>
</dbReference>
<reference evidence="2" key="1">
    <citation type="submission" date="2021-03" db="EMBL/GenBank/DDBJ databases">
        <title>Comamonas denitrificans.</title>
        <authorList>
            <person name="Finster K."/>
        </authorList>
    </citation>
    <scope>NUCLEOTIDE SEQUENCE</scope>
    <source>
        <strain evidence="2">MM2021_4</strain>
    </source>
</reference>
<protein>
    <submittedName>
        <fullName evidence="2">Thioredoxin family protein</fullName>
    </submittedName>
</protein>
<dbReference type="AlphaFoldDB" id="A0A939GYE0"/>
<dbReference type="Proteomes" id="UP000664731">
    <property type="component" value="Unassembled WGS sequence"/>
</dbReference>
<dbReference type="InterPro" id="IPR013766">
    <property type="entry name" value="Thioredoxin_domain"/>
</dbReference>
<dbReference type="SUPFAM" id="SSF52833">
    <property type="entry name" value="Thioredoxin-like"/>
    <property type="match status" value="1"/>
</dbReference>
<dbReference type="InterPro" id="IPR036249">
    <property type="entry name" value="Thioredoxin-like_sf"/>
</dbReference>
<keyword evidence="3" id="KW-1185">Reference proteome</keyword>
<dbReference type="Gene3D" id="3.40.30.10">
    <property type="entry name" value="Glutaredoxin"/>
    <property type="match status" value="1"/>
</dbReference>
<dbReference type="Pfam" id="PF00085">
    <property type="entry name" value="Thioredoxin"/>
    <property type="match status" value="1"/>
</dbReference>
<evidence type="ECO:0000313" key="2">
    <source>
        <dbReference type="EMBL" id="MBO1248588.1"/>
    </source>
</evidence>
<accession>A0A939GYE0</accession>
<dbReference type="CDD" id="cd02947">
    <property type="entry name" value="TRX_family"/>
    <property type="match status" value="1"/>
</dbReference>